<proteinExistence type="predicted"/>
<evidence type="ECO:0000313" key="1">
    <source>
        <dbReference type="EMBL" id="GME74282.1"/>
    </source>
</evidence>
<protein>
    <submittedName>
        <fullName evidence="1">Unnamed protein product</fullName>
    </submittedName>
</protein>
<name>A0ACB5SW10_AMBMO</name>
<accession>A0ACB5SW10</accession>
<dbReference type="EMBL" id="BSXS01000883">
    <property type="protein sequence ID" value="GME74282.1"/>
    <property type="molecule type" value="Genomic_DNA"/>
</dbReference>
<evidence type="ECO:0000313" key="2">
    <source>
        <dbReference type="Proteomes" id="UP001165064"/>
    </source>
</evidence>
<dbReference type="Proteomes" id="UP001165064">
    <property type="component" value="Unassembled WGS sequence"/>
</dbReference>
<gene>
    <name evidence="1" type="ORF">Amon02_000171600</name>
</gene>
<reference evidence="1" key="1">
    <citation type="submission" date="2023-04" db="EMBL/GenBank/DDBJ databases">
        <title>Ambrosiozyma monospora NBRC 10751.</title>
        <authorList>
            <person name="Ichikawa N."/>
            <person name="Sato H."/>
            <person name="Tonouchi N."/>
        </authorList>
    </citation>
    <scope>NUCLEOTIDE SEQUENCE</scope>
    <source>
        <strain evidence="1">NBRC 10751</strain>
    </source>
</reference>
<sequence>MVHTPISVLVFLSLTATVLADEYTIVKGFFKQDDEDIDASDIDYQDNLGLNDDLDWSTFAEKIHDLKDDADDDESYKVIYFGRHGEGYHNIAADKYEDAFWCYYALREGDDEITWGPDPKLTDKGVSQAKKNHDLIENLIDDDLPLPEVFYSSPLTRCADTLTYTWKGNGLDGMTPIFKENLREQLNPGTPNMRNDRKYLEEHYPSFEFEDGFADIDTLLQKCINTGTSETSEGMQKRAKAFLDEIFDNSNATFVSVTSHSGLGKNLLRVVGHRKYHLHTAEILPMVIKRKSSESDSIDGPFTRTANTDCSTGTYPALPASRTARVTEVPSN</sequence>
<comment type="caution">
    <text evidence="1">The sequence shown here is derived from an EMBL/GenBank/DDBJ whole genome shotgun (WGS) entry which is preliminary data.</text>
</comment>
<organism evidence="1 2">
    <name type="scientific">Ambrosiozyma monospora</name>
    <name type="common">Yeast</name>
    <name type="synonym">Endomycopsis monosporus</name>
    <dbReference type="NCBI Taxonomy" id="43982"/>
    <lineage>
        <taxon>Eukaryota</taxon>
        <taxon>Fungi</taxon>
        <taxon>Dikarya</taxon>
        <taxon>Ascomycota</taxon>
        <taxon>Saccharomycotina</taxon>
        <taxon>Pichiomycetes</taxon>
        <taxon>Pichiales</taxon>
        <taxon>Pichiaceae</taxon>
        <taxon>Ambrosiozyma</taxon>
    </lineage>
</organism>
<keyword evidence="2" id="KW-1185">Reference proteome</keyword>